<gene>
    <name evidence="3" type="ORF">QBC34DRAFT_286518</name>
</gene>
<evidence type="ECO:0000313" key="4">
    <source>
        <dbReference type="Proteomes" id="UP001321760"/>
    </source>
</evidence>
<evidence type="ECO:0000259" key="2">
    <source>
        <dbReference type="Pfam" id="PF26640"/>
    </source>
</evidence>
<protein>
    <submittedName>
        <fullName evidence="3">Heterokaryon incompatibility protein-domain-containing protein</fullName>
    </submittedName>
</protein>
<dbReference type="InterPro" id="IPR058525">
    <property type="entry name" value="DUF8212"/>
</dbReference>
<reference evidence="3" key="2">
    <citation type="submission" date="2023-05" db="EMBL/GenBank/DDBJ databases">
        <authorList>
            <consortium name="Lawrence Berkeley National Laboratory"/>
            <person name="Steindorff A."/>
            <person name="Hensen N."/>
            <person name="Bonometti L."/>
            <person name="Westerberg I."/>
            <person name="Brannstrom I.O."/>
            <person name="Guillou S."/>
            <person name="Cros-Aarteil S."/>
            <person name="Calhoun S."/>
            <person name="Haridas S."/>
            <person name="Kuo A."/>
            <person name="Mondo S."/>
            <person name="Pangilinan J."/>
            <person name="Riley R."/>
            <person name="Labutti K."/>
            <person name="Andreopoulos B."/>
            <person name="Lipzen A."/>
            <person name="Chen C."/>
            <person name="Yanf M."/>
            <person name="Daum C."/>
            <person name="Ng V."/>
            <person name="Clum A."/>
            <person name="Ohm R."/>
            <person name="Martin F."/>
            <person name="Silar P."/>
            <person name="Natvig D."/>
            <person name="Lalanne C."/>
            <person name="Gautier V."/>
            <person name="Ament-Velasquez S.L."/>
            <person name="Kruys A."/>
            <person name="Hutchinson M.I."/>
            <person name="Powell A.J."/>
            <person name="Barry K."/>
            <person name="Miller A.N."/>
            <person name="Grigoriev I.V."/>
            <person name="Debuchy R."/>
            <person name="Gladieux P."/>
            <person name="Thoren M.H."/>
            <person name="Johannesson H."/>
        </authorList>
    </citation>
    <scope>NUCLEOTIDE SEQUENCE</scope>
    <source>
        <strain evidence="3">PSN243</strain>
    </source>
</reference>
<evidence type="ECO:0000259" key="1">
    <source>
        <dbReference type="Pfam" id="PF06985"/>
    </source>
</evidence>
<dbReference type="Proteomes" id="UP001321760">
    <property type="component" value="Unassembled WGS sequence"/>
</dbReference>
<dbReference type="Pfam" id="PF06985">
    <property type="entry name" value="HET"/>
    <property type="match status" value="1"/>
</dbReference>
<feature type="non-terminal residue" evidence="3">
    <location>
        <position position="328"/>
    </location>
</feature>
<name>A0AAV9G6X8_9PEZI</name>
<dbReference type="Pfam" id="PF26640">
    <property type="entry name" value="DUF8212"/>
    <property type="match status" value="1"/>
</dbReference>
<feature type="domain" description="Heterokaryon incompatibility" evidence="1">
    <location>
        <begin position="22"/>
        <end position="116"/>
    </location>
</feature>
<dbReference type="AlphaFoldDB" id="A0AAV9G6X8"/>
<comment type="caution">
    <text evidence="3">The sequence shown here is derived from an EMBL/GenBank/DDBJ whole genome shotgun (WGS) entry which is preliminary data.</text>
</comment>
<dbReference type="InterPro" id="IPR010730">
    <property type="entry name" value="HET"/>
</dbReference>
<organism evidence="3 4">
    <name type="scientific">Podospora aff. communis PSN243</name>
    <dbReference type="NCBI Taxonomy" id="3040156"/>
    <lineage>
        <taxon>Eukaryota</taxon>
        <taxon>Fungi</taxon>
        <taxon>Dikarya</taxon>
        <taxon>Ascomycota</taxon>
        <taxon>Pezizomycotina</taxon>
        <taxon>Sordariomycetes</taxon>
        <taxon>Sordariomycetidae</taxon>
        <taxon>Sordariales</taxon>
        <taxon>Podosporaceae</taxon>
        <taxon>Podospora</taxon>
    </lineage>
</organism>
<evidence type="ECO:0000313" key="3">
    <source>
        <dbReference type="EMBL" id="KAK4444115.1"/>
    </source>
</evidence>
<dbReference type="PANTHER" id="PTHR10622">
    <property type="entry name" value="HET DOMAIN-CONTAINING PROTEIN"/>
    <property type="match status" value="1"/>
</dbReference>
<reference evidence="3" key="1">
    <citation type="journal article" date="2023" name="Mol. Phylogenet. Evol.">
        <title>Genome-scale phylogeny and comparative genomics of the fungal order Sordariales.</title>
        <authorList>
            <person name="Hensen N."/>
            <person name="Bonometti L."/>
            <person name="Westerberg I."/>
            <person name="Brannstrom I.O."/>
            <person name="Guillou S."/>
            <person name="Cros-Aarteil S."/>
            <person name="Calhoun S."/>
            <person name="Haridas S."/>
            <person name="Kuo A."/>
            <person name="Mondo S."/>
            <person name="Pangilinan J."/>
            <person name="Riley R."/>
            <person name="LaButti K."/>
            <person name="Andreopoulos B."/>
            <person name="Lipzen A."/>
            <person name="Chen C."/>
            <person name="Yan M."/>
            <person name="Daum C."/>
            <person name="Ng V."/>
            <person name="Clum A."/>
            <person name="Steindorff A."/>
            <person name="Ohm R.A."/>
            <person name="Martin F."/>
            <person name="Silar P."/>
            <person name="Natvig D.O."/>
            <person name="Lalanne C."/>
            <person name="Gautier V."/>
            <person name="Ament-Velasquez S.L."/>
            <person name="Kruys A."/>
            <person name="Hutchinson M.I."/>
            <person name="Powell A.J."/>
            <person name="Barry K."/>
            <person name="Miller A.N."/>
            <person name="Grigoriev I.V."/>
            <person name="Debuchy R."/>
            <person name="Gladieux P."/>
            <person name="Hiltunen Thoren M."/>
            <person name="Johannesson H."/>
        </authorList>
    </citation>
    <scope>NUCLEOTIDE SEQUENCE</scope>
    <source>
        <strain evidence="3">PSN243</strain>
    </source>
</reference>
<proteinExistence type="predicted"/>
<accession>A0AAV9G6X8</accession>
<keyword evidence="4" id="KW-1185">Reference proteome</keyword>
<sequence>MRLINTTTHDFEEFVGSQIPQYAILSHTWRTDELTFSIWADRKRRLEYADTQGYIKIQEACKVAANELFRPLSYIWIDTVCINKESSAELSEAINSMFAWYQSAHVCYAWLDDITHEPATRLDPESLGRARWFSRGWTLQELLAPASVVFYDSKWTMLGSKENLAPELSAVTGINGRYLTHPKLIFTASIARRMSWAATRSTSREEDMAYCLLGIFQINMPLLYGEGKRAFVRLQEEIISHTNDHSIFCWSWNADSGADDYPEWYGCLAPAPSVFRNSKDFEEDRGQARINAREEPDHANYQLTNNGLRINLLVLECMQPDFKLVIFN</sequence>
<feature type="domain" description="DUF8212" evidence="2">
    <location>
        <begin position="229"/>
        <end position="252"/>
    </location>
</feature>
<dbReference type="EMBL" id="MU865981">
    <property type="protein sequence ID" value="KAK4444115.1"/>
    <property type="molecule type" value="Genomic_DNA"/>
</dbReference>
<dbReference type="PANTHER" id="PTHR10622:SF10">
    <property type="entry name" value="HET DOMAIN-CONTAINING PROTEIN"/>
    <property type="match status" value="1"/>
</dbReference>